<dbReference type="KEGG" id="mend:L6E24_03225"/>
<name>A0A9E7PQK7_9EURY</name>
<dbReference type="AlphaFoldDB" id="A0A9E7PQK7"/>
<dbReference type="RefSeq" id="WP_257743286.1">
    <property type="nucleotide sequence ID" value="NZ_CP096115.1"/>
</dbReference>
<proteinExistence type="predicted"/>
<reference evidence="1" key="1">
    <citation type="submission" date="2022-04" db="EMBL/GenBank/DDBJ databases">
        <title>Complete genome of Methanoplanus endosymbiosus DSM 3599.</title>
        <authorList>
            <person name="Chen S.-C."/>
            <person name="You Y.-T."/>
            <person name="Zhou Y.-Z."/>
            <person name="Lai M.-C."/>
        </authorList>
    </citation>
    <scope>NUCLEOTIDE SEQUENCE</scope>
    <source>
        <strain evidence="1">DSM 3599</strain>
    </source>
</reference>
<protein>
    <submittedName>
        <fullName evidence="1">Uncharacterized protein</fullName>
    </submittedName>
</protein>
<organism evidence="1 2">
    <name type="scientific">Methanoplanus endosymbiosus</name>
    <dbReference type="NCBI Taxonomy" id="33865"/>
    <lineage>
        <taxon>Archaea</taxon>
        <taxon>Methanobacteriati</taxon>
        <taxon>Methanobacteriota</taxon>
        <taxon>Stenosarchaea group</taxon>
        <taxon>Methanomicrobia</taxon>
        <taxon>Methanomicrobiales</taxon>
        <taxon>Methanomicrobiaceae</taxon>
        <taxon>Methanoplanus</taxon>
    </lineage>
</organism>
<dbReference type="Proteomes" id="UP001060368">
    <property type="component" value="Chromosome"/>
</dbReference>
<gene>
    <name evidence="1" type="ORF">L6E24_03225</name>
</gene>
<dbReference type="EMBL" id="CP096115">
    <property type="protein sequence ID" value="UUX93146.1"/>
    <property type="molecule type" value="Genomic_DNA"/>
</dbReference>
<evidence type="ECO:0000313" key="2">
    <source>
        <dbReference type="Proteomes" id="UP001060368"/>
    </source>
</evidence>
<keyword evidence="2" id="KW-1185">Reference proteome</keyword>
<evidence type="ECO:0000313" key="1">
    <source>
        <dbReference type="EMBL" id="UUX93146.1"/>
    </source>
</evidence>
<sequence length="327" mass="37524">MIFDEKFVFYDRESAKDFILVMKKFGAKCRINEVLHNEPEDIITGKMDDINRWILAIADNNDSDIKNIFLAMHEKNEIIKDTIDQYLKDKSKGDFLYSHDELAEDVTEVSERMEEQMHGKDRDNPYDLIDLLSTFIESSPLSIINRVLEDQGVLEETEEGFWLKEKISGGDIIYQVPEIEDKYCTGPEFSGLKHTTIFKPIIKYEIPVNIMDIIDLDMDDIGTIMMGCGMDPDDTANLMSDYLFKKTIIELILTGVDENRGISTEELSADIMDEWSSVSYMGDLDSRLYLNPEVIPAFITELKRAGILSGNLNSIKPALTKSRKKRR</sequence>
<dbReference type="GeneID" id="74306674"/>
<accession>A0A9E7PQK7</accession>